<evidence type="ECO:0000313" key="4">
    <source>
        <dbReference type="Proteomes" id="UP000422764"/>
    </source>
</evidence>
<dbReference type="InterPro" id="IPR011055">
    <property type="entry name" value="Dup_hybrid_motif"/>
</dbReference>
<dbReference type="CDD" id="cd12797">
    <property type="entry name" value="M23_peptidase"/>
    <property type="match status" value="1"/>
</dbReference>
<dbReference type="EMBL" id="CP046522">
    <property type="protein sequence ID" value="QGU95541.1"/>
    <property type="molecule type" value="Genomic_DNA"/>
</dbReference>
<protein>
    <submittedName>
        <fullName evidence="3">Peptidoglycan DD-metalloendopeptidase family protein</fullName>
    </submittedName>
</protein>
<evidence type="ECO:0000313" key="3">
    <source>
        <dbReference type="EMBL" id="QGU95541.1"/>
    </source>
</evidence>
<sequence length="241" mass="27140">MGNYNSQYENYYKSIVNKRSNSNSFSERNLEKRIKGNPVTRRIIQDLCGVLVMLLVVIICKVVEIPQTEAVYKYSKEVVNTNLDYSVVADKVKNINTNEGIQDKAVELIDRIKTKFIGGETIKEKIRDKFTLPVSGNVEEEGEGINIKTTGEDQISASYDGRIKECGVNSKLGNYIVIDHGEGIETLYSNLDKVLVKENDVVKKGDSIAESKTINMKDYVHFEVLFMGQNKGLEKIIGTEK</sequence>
<proteinExistence type="predicted"/>
<dbReference type="Pfam" id="PF01551">
    <property type="entry name" value="Peptidase_M23"/>
    <property type="match status" value="1"/>
</dbReference>
<organism evidence="3 4">
    <name type="scientific">Clostridium bovifaecis</name>
    <dbReference type="NCBI Taxonomy" id="2184719"/>
    <lineage>
        <taxon>Bacteria</taxon>
        <taxon>Bacillati</taxon>
        <taxon>Bacillota</taxon>
        <taxon>Clostridia</taxon>
        <taxon>Eubacteriales</taxon>
        <taxon>Clostridiaceae</taxon>
        <taxon>Clostridium</taxon>
    </lineage>
</organism>
<accession>A0A6I6EZ10</accession>
<dbReference type="PANTHER" id="PTHR21666">
    <property type="entry name" value="PEPTIDASE-RELATED"/>
    <property type="match status" value="1"/>
</dbReference>
<dbReference type="PANTHER" id="PTHR21666:SF289">
    <property type="entry name" value="L-ALA--D-GLU ENDOPEPTIDASE"/>
    <property type="match status" value="1"/>
</dbReference>
<dbReference type="AlphaFoldDB" id="A0A6I6EZ10"/>
<evidence type="ECO:0000256" key="1">
    <source>
        <dbReference type="ARBA" id="ARBA00022729"/>
    </source>
</evidence>
<reference evidence="3 4" key="1">
    <citation type="submission" date="2019-12" db="EMBL/GenBank/DDBJ databases">
        <title>Genome sequenceing of Clostridium bovifaecis.</title>
        <authorList>
            <person name="Yao Y."/>
        </authorList>
    </citation>
    <scope>NUCLEOTIDE SEQUENCE [LARGE SCALE GENOMIC DNA]</scope>
    <source>
        <strain evidence="3 4">BXX</strain>
    </source>
</reference>
<dbReference type="InterPro" id="IPR050570">
    <property type="entry name" value="Cell_wall_metabolism_enzyme"/>
</dbReference>
<dbReference type="GO" id="GO:0004222">
    <property type="term" value="F:metalloendopeptidase activity"/>
    <property type="evidence" value="ECO:0007669"/>
    <property type="project" value="TreeGrafter"/>
</dbReference>
<name>A0A6I6EZ10_9CLOT</name>
<keyword evidence="4" id="KW-1185">Reference proteome</keyword>
<dbReference type="SUPFAM" id="SSF51261">
    <property type="entry name" value="Duplicated hybrid motif"/>
    <property type="match status" value="1"/>
</dbReference>
<dbReference type="InterPro" id="IPR016047">
    <property type="entry name" value="M23ase_b-sheet_dom"/>
</dbReference>
<keyword evidence="1" id="KW-0732">Signal</keyword>
<dbReference type="Gene3D" id="2.70.70.10">
    <property type="entry name" value="Glucose Permease (Domain IIA)"/>
    <property type="match status" value="1"/>
</dbReference>
<gene>
    <name evidence="3" type="ORF">GOM49_10965</name>
</gene>
<evidence type="ECO:0000259" key="2">
    <source>
        <dbReference type="Pfam" id="PF01551"/>
    </source>
</evidence>
<dbReference type="Proteomes" id="UP000422764">
    <property type="component" value="Chromosome"/>
</dbReference>
<feature type="domain" description="M23ase beta-sheet core" evidence="2">
    <location>
        <begin position="143"/>
        <end position="228"/>
    </location>
</feature>